<dbReference type="Proteomes" id="UP000265520">
    <property type="component" value="Unassembled WGS sequence"/>
</dbReference>
<comment type="caution">
    <text evidence="1">The sequence shown here is derived from an EMBL/GenBank/DDBJ whole genome shotgun (WGS) entry which is preliminary data.</text>
</comment>
<accession>A0A392T6J7</accession>
<protein>
    <submittedName>
        <fullName evidence="1">Uncharacterized protein</fullName>
    </submittedName>
</protein>
<keyword evidence="2" id="KW-1185">Reference proteome</keyword>
<name>A0A392T6J7_9FABA</name>
<feature type="non-terminal residue" evidence="1">
    <location>
        <position position="77"/>
    </location>
</feature>
<dbReference type="EMBL" id="LXQA010503790">
    <property type="protein sequence ID" value="MCI55915.1"/>
    <property type="molecule type" value="Genomic_DNA"/>
</dbReference>
<dbReference type="AlphaFoldDB" id="A0A392T6J7"/>
<evidence type="ECO:0000313" key="1">
    <source>
        <dbReference type="EMBL" id="MCI55915.1"/>
    </source>
</evidence>
<organism evidence="1 2">
    <name type="scientific">Trifolium medium</name>
    <dbReference type="NCBI Taxonomy" id="97028"/>
    <lineage>
        <taxon>Eukaryota</taxon>
        <taxon>Viridiplantae</taxon>
        <taxon>Streptophyta</taxon>
        <taxon>Embryophyta</taxon>
        <taxon>Tracheophyta</taxon>
        <taxon>Spermatophyta</taxon>
        <taxon>Magnoliopsida</taxon>
        <taxon>eudicotyledons</taxon>
        <taxon>Gunneridae</taxon>
        <taxon>Pentapetalae</taxon>
        <taxon>rosids</taxon>
        <taxon>fabids</taxon>
        <taxon>Fabales</taxon>
        <taxon>Fabaceae</taxon>
        <taxon>Papilionoideae</taxon>
        <taxon>50 kb inversion clade</taxon>
        <taxon>NPAAA clade</taxon>
        <taxon>Hologalegina</taxon>
        <taxon>IRL clade</taxon>
        <taxon>Trifolieae</taxon>
        <taxon>Trifolium</taxon>
    </lineage>
</organism>
<sequence length="77" mass="8335">MTENQSLGVEVPGCVEFFKDTEDNDDDAPSFTNIIELLDSTPSTVSGGSSSTVKIVASDNHRMMDLFGELKEIFSTS</sequence>
<proteinExistence type="predicted"/>
<reference evidence="1 2" key="1">
    <citation type="journal article" date="2018" name="Front. Plant Sci.">
        <title>Red Clover (Trifolium pratense) and Zigzag Clover (T. medium) - A Picture of Genomic Similarities and Differences.</title>
        <authorList>
            <person name="Dluhosova J."/>
            <person name="Istvanek J."/>
            <person name="Nedelnik J."/>
            <person name="Repkova J."/>
        </authorList>
    </citation>
    <scope>NUCLEOTIDE SEQUENCE [LARGE SCALE GENOMIC DNA]</scope>
    <source>
        <strain evidence="2">cv. 10/8</strain>
        <tissue evidence="1">Leaf</tissue>
    </source>
</reference>
<evidence type="ECO:0000313" key="2">
    <source>
        <dbReference type="Proteomes" id="UP000265520"/>
    </source>
</evidence>